<keyword evidence="8" id="KW-0902">Two-component regulatory system</keyword>
<feature type="region of interest" description="Disordered" evidence="9">
    <location>
        <begin position="42"/>
        <end position="68"/>
    </location>
</feature>
<evidence type="ECO:0000256" key="4">
    <source>
        <dbReference type="ARBA" id="ARBA00022679"/>
    </source>
</evidence>
<evidence type="ECO:0000256" key="1">
    <source>
        <dbReference type="ARBA" id="ARBA00000085"/>
    </source>
</evidence>
<feature type="transmembrane region" description="Helical" evidence="10">
    <location>
        <begin position="151"/>
        <end position="169"/>
    </location>
</feature>
<evidence type="ECO:0000256" key="6">
    <source>
        <dbReference type="ARBA" id="ARBA00022777"/>
    </source>
</evidence>
<sequence>MWKYMFPLRVLDPVLTARCDPGHSGLRVLRGRVQGARRAAECHRGAGSARPGRALPTSAAESPPGSPRCGSIRRMELLHRLRTRTARAAVRLGGESGSQTRWAERARIVLYILALALLGWEVYLSHIQGLTPLQTVVRAAAVLTLVGMPRWPLASAAVSIPFLVVEMWVSVDPVSLMIVVPLLMTGLLVATQVRQFGYAYALLMVGALTSLQRTEQPLADLATWLTVFLIPCLLGEGVRFWRSSVEEIRLASQAQLGRQRRDLARELHDTSIHDITAMIMALERAKLVGLGTPKALEEIDHAIAAGRQSVVSMRGVLKILRSEDTLQTRTPDAIPTVLASTSTVQRALEDARQTLGRMGHELRVHLEDQIDLPMPLSVRTALVRVIQECTANMVKYAEPGSPCTVMVERTDTETRALFINDVREGGRVDTALSSGVGLIGARERVEAVGGSLAVRHHDGRWIIQALIPTISSASEGQVERAAQH</sequence>
<evidence type="ECO:0000256" key="3">
    <source>
        <dbReference type="ARBA" id="ARBA00022553"/>
    </source>
</evidence>
<dbReference type="EMBL" id="CP040899">
    <property type="protein sequence ID" value="QDB79333.1"/>
    <property type="molecule type" value="Genomic_DNA"/>
</dbReference>
<evidence type="ECO:0000259" key="11">
    <source>
        <dbReference type="Pfam" id="PF07730"/>
    </source>
</evidence>
<keyword evidence="6" id="KW-0418">Kinase</keyword>
<dbReference type="InterPro" id="IPR036890">
    <property type="entry name" value="HATPase_C_sf"/>
</dbReference>
<keyword evidence="3" id="KW-0597">Phosphoprotein</keyword>
<gene>
    <name evidence="12" type="ORF">FE251_08095</name>
</gene>
<keyword evidence="7" id="KW-0067">ATP-binding</keyword>
<evidence type="ECO:0000313" key="13">
    <source>
        <dbReference type="Proteomes" id="UP000313948"/>
    </source>
</evidence>
<keyword evidence="5" id="KW-0547">Nucleotide-binding</keyword>
<protein>
    <recommendedName>
        <fullName evidence="2">histidine kinase</fullName>
        <ecNumber evidence="2">2.7.13.3</ecNumber>
    </recommendedName>
</protein>
<feature type="transmembrane region" description="Helical" evidence="10">
    <location>
        <begin position="108"/>
        <end position="131"/>
    </location>
</feature>
<dbReference type="Gene3D" id="3.30.565.10">
    <property type="entry name" value="Histidine kinase-like ATPase, C-terminal domain"/>
    <property type="match status" value="1"/>
</dbReference>
<proteinExistence type="predicted"/>
<dbReference type="EC" id="2.7.13.3" evidence="2"/>
<evidence type="ECO:0000313" key="12">
    <source>
        <dbReference type="EMBL" id="QDB79333.1"/>
    </source>
</evidence>
<dbReference type="InterPro" id="IPR011712">
    <property type="entry name" value="Sig_transdc_His_kin_sub3_dim/P"/>
</dbReference>
<accession>A0ABX5VN01</accession>
<evidence type="ECO:0000256" key="8">
    <source>
        <dbReference type="ARBA" id="ARBA00023012"/>
    </source>
</evidence>
<dbReference type="PANTHER" id="PTHR24421">
    <property type="entry name" value="NITRATE/NITRITE SENSOR PROTEIN NARX-RELATED"/>
    <property type="match status" value="1"/>
</dbReference>
<evidence type="ECO:0000256" key="10">
    <source>
        <dbReference type="SAM" id="Phobius"/>
    </source>
</evidence>
<dbReference type="Proteomes" id="UP000313948">
    <property type="component" value="Chromosome"/>
</dbReference>
<dbReference type="InterPro" id="IPR050482">
    <property type="entry name" value="Sensor_HK_TwoCompSys"/>
</dbReference>
<organism evidence="12 13">
    <name type="scientific">Georgenia wutianyii</name>
    <dbReference type="NCBI Taxonomy" id="2585135"/>
    <lineage>
        <taxon>Bacteria</taxon>
        <taxon>Bacillati</taxon>
        <taxon>Actinomycetota</taxon>
        <taxon>Actinomycetes</taxon>
        <taxon>Micrococcales</taxon>
        <taxon>Bogoriellaceae</taxon>
        <taxon>Georgenia</taxon>
    </lineage>
</organism>
<dbReference type="Pfam" id="PF07730">
    <property type="entry name" value="HisKA_3"/>
    <property type="match status" value="1"/>
</dbReference>
<dbReference type="PANTHER" id="PTHR24421:SF10">
    <property type="entry name" value="NITRATE_NITRITE SENSOR PROTEIN NARQ"/>
    <property type="match status" value="1"/>
</dbReference>
<keyword evidence="10" id="KW-0472">Membrane</keyword>
<evidence type="ECO:0000256" key="5">
    <source>
        <dbReference type="ARBA" id="ARBA00022741"/>
    </source>
</evidence>
<keyword evidence="13" id="KW-1185">Reference proteome</keyword>
<dbReference type="SUPFAM" id="SSF55874">
    <property type="entry name" value="ATPase domain of HSP90 chaperone/DNA topoisomerase II/histidine kinase"/>
    <property type="match status" value="1"/>
</dbReference>
<keyword evidence="10" id="KW-1133">Transmembrane helix</keyword>
<keyword evidence="4" id="KW-0808">Transferase</keyword>
<name>A0ABX5VN01_9MICO</name>
<evidence type="ECO:0000256" key="2">
    <source>
        <dbReference type="ARBA" id="ARBA00012438"/>
    </source>
</evidence>
<keyword evidence="10" id="KW-0812">Transmembrane</keyword>
<evidence type="ECO:0000256" key="9">
    <source>
        <dbReference type="SAM" id="MobiDB-lite"/>
    </source>
</evidence>
<feature type="transmembrane region" description="Helical" evidence="10">
    <location>
        <begin position="176"/>
        <end position="201"/>
    </location>
</feature>
<reference evidence="12 13" key="1">
    <citation type="submission" date="2019-05" db="EMBL/GenBank/DDBJ databases">
        <title>Georgenia *** sp. nov., and Georgenia *** sp. nov., isolated from the intestinal contents of plateau pika (Ochotona curzoniae) in the Qinghai-Tibet plateau of China.</title>
        <authorList>
            <person name="Tian Z."/>
        </authorList>
    </citation>
    <scope>NUCLEOTIDE SEQUENCE [LARGE SCALE GENOMIC DNA]</scope>
    <source>
        <strain evidence="12 13">Z294</strain>
    </source>
</reference>
<feature type="domain" description="Signal transduction histidine kinase subgroup 3 dimerisation and phosphoacceptor" evidence="11">
    <location>
        <begin position="260"/>
        <end position="323"/>
    </location>
</feature>
<dbReference type="Gene3D" id="1.20.5.1930">
    <property type="match status" value="1"/>
</dbReference>
<comment type="catalytic activity">
    <reaction evidence="1">
        <text>ATP + protein L-histidine = ADP + protein N-phospho-L-histidine.</text>
        <dbReference type="EC" id="2.7.13.3"/>
    </reaction>
</comment>
<evidence type="ECO:0000256" key="7">
    <source>
        <dbReference type="ARBA" id="ARBA00022840"/>
    </source>
</evidence>